<sequence length="530" mass="58174">MRLALALLLIVLPLSSPLAQSLPPDLDATVERAMKTFEVPGVALAVVKDGKVLLAKGYGVRKQGDATPVTADTLFNIASNSKAFTAAALAILVDEGKLQWDDRVVDHLPSFQMFDPYVTRELTVRDLLVHRSGLGLGAGDLLYFPPSTFTEDEIVSKLRHIRPAISFRSRYAYDNILYLVAGKVIEKASGRHWRDFVRERIFTPVGMRDSSTHVKGLRVGANVATPHAKADGVLKAIAPTSIDNNAPAAAINSTVNDLAKWMMTQLGRGVIPGTDGKKRLFSEAQSKEMWAAQTVMGISEPSKSLEPLRANFSAYALGWGVRDYRGYKLVGHSGALPGYFSRVMLVPELGLGIAVLTNQEERSGFEVPLWTVLDAFVGAPKTDWVAAFKADDDSKRAKAEEKVALQGGMRNAQSKPSLPLESYAGKYRDAWYGDVTVTKEGDKWLLRFTRTPSLVGELSHWQYDTFVARWTDRSLNADAFVSFSLKPDGSLAEMRMQPISPLTDFSFDFQDLLFTPVKETPGAAVARPVH</sequence>
<dbReference type="SUPFAM" id="SSF56601">
    <property type="entry name" value="beta-lactamase/transpeptidase-like"/>
    <property type="match status" value="1"/>
</dbReference>
<dbReference type="InterPro" id="IPR021860">
    <property type="entry name" value="Peptidase_S12_Pab87-rel_C"/>
</dbReference>
<dbReference type="PANTHER" id="PTHR46825:SF15">
    <property type="entry name" value="BETA-LACTAMASE-RELATED DOMAIN-CONTAINING PROTEIN"/>
    <property type="match status" value="1"/>
</dbReference>
<dbReference type="Gene3D" id="2.40.128.600">
    <property type="match status" value="1"/>
</dbReference>
<protein>
    <submittedName>
        <fullName evidence="4">Serine hydrolase</fullName>
    </submittedName>
</protein>
<dbReference type="Pfam" id="PF11954">
    <property type="entry name" value="DUF3471"/>
    <property type="match status" value="1"/>
</dbReference>
<feature type="domain" description="Beta-lactamase-related" evidence="2">
    <location>
        <begin position="26"/>
        <end position="365"/>
    </location>
</feature>
<dbReference type="EMBL" id="CP071091">
    <property type="protein sequence ID" value="QSQ13426.1"/>
    <property type="molecule type" value="Genomic_DNA"/>
</dbReference>
<keyword evidence="5" id="KW-1185">Reference proteome</keyword>
<dbReference type="GO" id="GO:0016787">
    <property type="term" value="F:hydrolase activity"/>
    <property type="evidence" value="ECO:0007669"/>
    <property type="project" value="UniProtKB-KW"/>
</dbReference>
<organism evidence="4 5">
    <name type="scientific">Myxococcus landrumensis</name>
    <dbReference type="NCBI Taxonomy" id="2813577"/>
    <lineage>
        <taxon>Bacteria</taxon>
        <taxon>Pseudomonadati</taxon>
        <taxon>Myxococcota</taxon>
        <taxon>Myxococcia</taxon>
        <taxon>Myxococcales</taxon>
        <taxon>Cystobacterineae</taxon>
        <taxon>Myxococcaceae</taxon>
        <taxon>Myxococcus</taxon>
    </lineage>
</organism>
<dbReference type="Gene3D" id="3.40.710.10">
    <property type="entry name" value="DD-peptidase/beta-lactamase superfamily"/>
    <property type="match status" value="1"/>
</dbReference>
<proteinExistence type="predicted"/>
<feature type="signal peptide" evidence="1">
    <location>
        <begin position="1"/>
        <end position="21"/>
    </location>
</feature>
<dbReference type="Proteomes" id="UP000663090">
    <property type="component" value="Chromosome"/>
</dbReference>
<dbReference type="RefSeq" id="WP_206715147.1">
    <property type="nucleotide sequence ID" value="NZ_CP071091.1"/>
</dbReference>
<dbReference type="InterPro" id="IPR001466">
    <property type="entry name" value="Beta-lactam-related"/>
</dbReference>
<dbReference type="Pfam" id="PF00144">
    <property type="entry name" value="Beta-lactamase"/>
    <property type="match status" value="1"/>
</dbReference>
<accession>A0ABX7N7N1</accession>
<dbReference type="PANTHER" id="PTHR46825">
    <property type="entry name" value="D-ALANYL-D-ALANINE-CARBOXYPEPTIDASE/ENDOPEPTIDASE AMPH"/>
    <property type="match status" value="1"/>
</dbReference>
<reference evidence="4 5" key="1">
    <citation type="submission" date="2021-02" db="EMBL/GenBank/DDBJ databases">
        <title>De Novo genome assembly of isolated myxobacteria.</title>
        <authorList>
            <person name="Stevens D.C."/>
        </authorList>
    </citation>
    <scope>NUCLEOTIDE SEQUENCE [LARGE SCALE GENOMIC DNA]</scope>
    <source>
        <strain evidence="4 5">SCHIC003</strain>
    </source>
</reference>
<feature type="domain" description="Peptidase S12 Pab87-related C-terminal" evidence="3">
    <location>
        <begin position="410"/>
        <end position="515"/>
    </location>
</feature>
<evidence type="ECO:0000313" key="4">
    <source>
        <dbReference type="EMBL" id="QSQ13426.1"/>
    </source>
</evidence>
<evidence type="ECO:0000313" key="5">
    <source>
        <dbReference type="Proteomes" id="UP000663090"/>
    </source>
</evidence>
<dbReference type="InterPro" id="IPR050491">
    <property type="entry name" value="AmpC-like"/>
</dbReference>
<keyword evidence="4" id="KW-0378">Hydrolase</keyword>
<evidence type="ECO:0000256" key="1">
    <source>
        <dbReference type="SAM" id="SignalP"/>
    </source>
</evidence>
<evidence type="ECO:0000259" key="2">
    <source>
        <dbReference type="Pfam" id="PF00144"/>
    </source>
</evidence>
<evidence type="ECO:0000259" key="3">
    <source>
        <dbReference type="Pfam" id="PF11954"/>
    </source>
</evidence>
<feature type="chain" id="PRO_5046484307" evidence="1">
    <location>
        <begin position="22"/>
        <end position="530"/>
    </location>
</feature>
<name>A0ABX7N7N1_9BACT</name>
<dbReference type="InterPro" id="IPR012338">
    <property type="entry name" value="Beta-lactam/transpept-like"/>
</dbReference>
<keyword evidence="1" id="KW-0732">Signal</keyword>
<gene>
    <name evidence="4" type="ORF">JY572_34620</name>
</gene>